<accession>A0ABQ1LMR4</accession>
<organism evidence="2 3">
    <name type="scientific">Paraburkholderia caffeinilytica</name>
    <dbReference type="NCBI Taxonomy" id="1761016"/>
    <lineage>
        <taxon>Bacteria</taxon>
        <taxon>Pseudomonadati</taxon>
        <taxon>Pseudomonadota</taxon>
        <taxon>Betaproteobacteria</taxon>
        <taxon>Burkholderiales</taxon>
        <taxon>Burkholderiaceae</taxon>
        <taxon>Paraburkholderia</taxon>
    </lineage>
</organism>
<evidence type="ECO:0000313" key="2">
    <source>
        <dbReference type="EMBL" id="GGC25451.1"/>
    </source>
</evidence>
<proteinExistence type="predicted"/>
<name>A0ABQ1LMR4_9BURK</name>
<comment type="caution">
    <text evidence="2">The sequence shown here is derived from an EMBL/GenBank/DDBJ whole genome shotgun (WGS) entry which is preliminary data.</text>
</comment>
<evidence type="ECO:0000256" key="1">
    <source>
        <dbReference type="SAM" id="MobiDB-lite"/>
    </source>
</evidence>
<keyword evidence="3" id="KW-1185">Reference proteome</keyword>
<reference evidence="3" key="1">
    <citation type="journal article" date="2019" name="Int. J. Syst. Evol. Microbiol.">
        <title>The Global Catalogue of Microorganisms (GCM) 10K type strain sequencing project: providing services to taxonomists for standard genome sequencing and annotation.</title>
        <authorList>
            <consortium name="The Broad Institute Genomics Platform"/>
            <consortium name="The Broad Institute Genome Sequencing Center for Infectious Disease"/>
            <person name="Wu L."/>
            <person name="Ma J."/>
        </authorList>
    </citation>
    <scope>NUCLEOTIDE SEQUENCE [LARGE SCALE GENOMIC DNA]</scope>
    <source>
        <strain evidence="3">CGMCC 1.15103</strain>
    </source>
</reference>
<gene>
    <name evidence="2" type="ORF">GCM10011400_09890</name>
</gene>
<dbReference type="EMBL" id="BMHL01000001">
    <property type="protein sequence ID" value="GGC25451.1"/>
    <property type="molecule type" value="Genomic_DNA"/>
</dbReference>
<protein>
    <submittedName>
        <fullName evidence="2">Uncharacterized protein</fullName>
    </submittedName>
</protein>
<sequence>MHDAPARAGNPVQQRTDAGADARDNAIRQESKRAQQTCHQTDEDSTFHEATTRWMLCHKHAGRGNLTVVHGRSGMRARQTGLTRRDV</sequence>
<feature type="compositionally biased region" description="Basic and acidic residues" evidence="1">
    <location>
        <begin position="18"/>
        <end position="33"/>
    </location>
</feature>
<dbReference type="Proteomes" id="UP000602004">
    <property type="component" value="Unassembled WGS sequence"/>
</dbReference>
<feature type="region of interest" description="Disordered" evidence="1">
    <location>
        <begin position="1"/>
        <end position="44"/>
    </location>
</feature>
<evidence type="ECO:0000313" key="3">
    <source>
        <dbReference type="Proteomes" id="UP000602004"/>
    </source>
</evidence>